<organism evidence="1 2">
    <name type="scientific">Nostoc parmelioides FACHB-3921</name>
    <dbReference type="NCBI Taxonomy" id="2692909"/>
    <lineage>
        <taxon>Bacteria</taxon>
        <taxon>Bacillati</taxon>
        <taxon>Cyanobacteriota</taxon>
        <taxon>Cyanophyceae</taxon>
        <taxon>Nostocales</taxon>
        <taxon>Nostocaceae</taxon>
        <taxon>Nostoc</taxon>
    </lineage>
</organism>
<sequence length="190" mass="20601">MTDRTKTSVRLDADVVAIIANYAKSHTSGDKTKALNELVRSAQEAQGIREAPINPPATHSHPEPPSNDLLDKVVLEMEGLKARILEVEQKLDKPQVEDIATQPATPEVGDKVDISHPFYSTLTASEYVEQECIKGKGKGVKTYKVRCYQSLGLVVVGVEAKAGVIFEVLGKSNPGEITIGEDGKFLYGNL</sequence>
<keyword evidence="2" id="KW-1185">Reference proteome</keyword>
<evidence type="ECO:0000313" key="2">
    <source>
        <dbReference type="Proteomes" id="UP000621307"/>
    </source>
</evidence>
<accession>A0ABR8BA84</accession>
<protein>
    <submittedName>
        <fullName evidence="1">Uncharacterized protein</fullName>
    </submittedName>
</protein>
<gene>
    <name evidence="1" type="ORF">H6G14_06710</name>
</gene>
<proteinExistence type="predicted"/>
<name>A0ABR8BA84_9NOSO</name>
<dbReference type="Proteomes" id="UP000621307">
    <property type="component" value="Unassembled WGS sequence"/>
</dbReference>
<evidence type="ECO:0000313" key="1">
    <source>
        <dbReference type="EMBL" id="MBD2250997.1"/>
    </source>
</evidence>
<dbReference type="EMBL" id="JACJQL010000006">
    <property type="protein sequence ID" value="MBD2250997.1"/>
    <property type="molecule type" value="Genomic_DNA"/>
</dbReference>
<comment type="caution">
    <text evidence="1">The sequence shown here is derived from an EMBL/GenBank/DDBJ whole genome shotgun (WGS) entry which is preliminary data.</text>
</comment>
<dbReference type="RefSeq" id="WP_190566320.1">
    <property type="nucleotide sequence ID" value="NZ_JACJQL010000006.1"/>
</dbReference>
<reference evidence="1 2" key="1">
    <citation type="journal article" date="2020" name="ISME J.">
        <title>Comparative genomics reveals insights into cyanobacterial evolution and habitat adaptation.</title>
        <authorList>
            <person name="Chen M.Y."/>
            <person name="Teng W.K."/>
            <person name="Zhao L."/>
            <person name="Hu C.X."/>
            <person name="Zhou Y.K."/>
            <person name="Han B.P."/>
            <person name="Song L.R."/>
            <person name="Shu W.S."/>
        </authorList>
    </citation>
    <scope>NUCLEOTIDE SEQUENCE [LARGE SCALE GENOMIC DNA]</scope>
    <source>
        <strain evidence="1 2">FACHB-3921</strain>
    </source>
</reference>